<dbReference type="Pfam" id="PF14678">
    <property type="entry name" value="FANCI_S4"/>
    <property type="match status" value="1"/>
</dbReference>
<accession>A0A7J8CG00</accession>
<reference evidence="3 4" key="1">
    <citation type="journal article" date="2020" name="Nature">
        <title>Six reference-quality genomes reveal evolution of bat adaptations.</title>
        <authorList>
            <person name="Jebb D."/>
            <person name="Huang Z."/>
            <person name="Pippel M."/>
            <person name="Hughes G.M."/>
            <person name="Lavrichenko K."/>
            <person name="Devanna P."/>
            <person name="Winkler S."/>
            <person name="Jermiin L.S."/>
            <person name="Skirmuntt E.C."/>
            <person name="Katzourakis A."/>
            <person name="Burkitt-Gray L."/>
            <person name="Ray D.A."/>
            <person name="Sullivan K.A.M."/>
            <person name="Roscito J.G."/>
            <person name="Kirilenko B.M."/>
            <person name="Davalos L.M."/>
            <person name="Corthals A.P."/>
            <person name="Power M.L."/>
            <person name="Jones G."/>
            <person name="Ransome R.D."/>
            <person name="Dechmann D.K.N."/>
            <person name="Locatelli A.G."/>
            <person name="Puechmaille S.J."/>
            <person name="Fedrigo O."/>
            <person name="Jarvis E.D."/>
            <person name="Hiller M."/>
            <person name="Vernes S.C."/>
            <person name="Myers E.W."/>
            <person name="Teeling E.C."/>
        </authorList>
    </citation>
    <scope>NUCLEOTIDE SEQUENCE [LARGE SCALE GENOMIC DNA]</scope>
    <source>
        <strain evidence="3">MRouAeg1</strain>
        <tissue evidence="3">Muscle</tissue>
    </source>
</reference>
<evidence type="ECO:0000313" key="3">
    <source>
        <dbReference type="EMBL" id="KAF6409791.1"/>
    </source>
</evidence>
<dbReference type="Proteomes" id="UP000593571">
    <property type="component" value="Unassembled WGS sequence"/>
</dbReference>
<dbReference type="EMBL" id="JACASE010000014">
    <property type="protein sequence ID" value="KAF6409791.1"/>
    <property type="molecule type" value="Genomic_DNA"/>
</dbReference>
<protein>
    <submittedName>
        <fullName evidence="3">FA complementation group I</fullName>
    </submittedName>
</protein>
<gene>
    <name evidence="3" type="ORF">HJG63_004952</name>
</gene>
<comment type="caution">
    <text evidence="3">The sequence shown here is derived from an EMBL/GenBank/DDBJ whole genome shotgun (WGS) entry which is preliminary data.</text>
</comment>
<dbReference type="InterPro" id="IPR029314">
    <property type="entry name" value="FANCI_S4"/>
</dbReference>
<sequence length="327" mass="37222">MLSWTSKICKENSREDASFCKGLMNLLFSLHVLYKSPVTLLRDLSQDIHGHLGDIDQDIEMEKTNHFALVNLRTAAPTVCLLVLSQAETVLEEVDWLIIKLKGQLSQETVSEESSSQATLPNRPIEKAIIMQLGTLLTFFHELVQTALPSGSCVDTLLKDLCKMYTILTALVRYYLQVYRNSRGIPKIMEKLVKLSGSHLTPLCYSFISYVQNKKTKSLKHTGGKKKEKAAAVAMAMARVLRETKPIPNLIFAIEQYEKFLIQLSKRSKVNLMQHMKLSTSRDFKIKGNILDMVLREDEEDEHDEDTASEHEGQNKEPAKKKRKKNK</sequence>
<feature type="domain" description="FANCI solenoid 4" evidence="2">
    <location>
        <begin position="40"/>
        <end position="291"/>
    </location>
</feature>
<evidence type="ECO:0000313" key="4">
    <source>
        <dbReference type="Proteomes" id="UP000593571"/>
    </source>
</evidence>
<name>A0A7J8CG00_ROUAE</name>
<feature type="region of interest" description="Disordered" evidence="1">
    <location>
        <begin position="297"/>
        <end position="327"/>
    </location>
</feature>
<keyword evidence="4" id="KW-1185">Reference proteome</keyword>
<dbReference type="GO" id="GO:0070182">
    <property type="term" value="F:DNA polymerase binding"/>
    <property type="evidence" value="ECO:0007669"/>
    <property type="project" value="TreeGrafter"/>
</dbReference>
<evidence type="ECO:0000256" key="1">
    <source>
        <dbReference type="SAM" id="MobiDB-lite"/>
    </source>
</evidence>
<dbReference type="PANTHER" id="PTHR21818:SF0">
    <property type="entry name" value="FANCONI ANEMIA GROUP I PROTEIN"/>
    <property type="match status" value="1"/>
</dbReference>
<organism evidence="3 4">
    <name type="scientific">Rousettus aegyptiacus</name>
    <name type="common">Egyptian fruit bat</name>
    <name type="synonym">Pteropus aegyptiacus</name>
    <dbReference type="NCBI Taxonomy" id="9407"/>
    <lineage>
        <taxon>Eukaryota</taxon>
        <taxon>Metazoa</taxon>
        <taxon>Chordata</taxon>
        <taxon>Craniata</taxon>
        <taxon>Vertebrata</taxon>
        <taxon>Euteleostomi</taxon>
        <taxon>Mammalia</taxon>
        <taxon>Eutheria</taxon>
        <taxon>Laurasiatheria</taxon>
        <taxon>Chiroptera</taxon>
        <taxon>Yinpterochiroptera</taxon>
        <taxon>Pteropodoidea</taxon>
        <taxon>Pteropodidae</taxon>
        <taxon>Rousettinae</taxon>
        <taxon>Rousettus</taxon>
    </lineage>
</organism>
<dbReference type="PANTHER" id="PTHR21818">
    <property type="entry name" value="BC025462 PROTEIN"/>
    <property type="match status" value="1"/>
</dbReference>
<dbReference type="AlphaFoldDB" id="A0A7J8CG00"/>
<dbReference type="InterPro" id="IPR026171">
    <property type="entry name" value="FANCI"/>
</dbReference>
<feature type="compositionally biased region" description="Basic and acidic residues" evidence="1">
    <location>
        <begin position="306"/>
        <end position="318"/>
    </location>
</feature>
<evidence type="ECO:0000259" key="2">
    <source>
        <dbReference type="Pfam" id="PF14678"/>
    </source>
</evidence>
<dbReference type="GO" id="GO:0006281">
    <property type="term" value="P:DNA repair"/>
    <property type="evidence" value="ECO:0007669"/>
    <property type="project" value="InterPro"/>
</dbReference>
<proteinExistence type="predicted"/>